<evidence type="ECO:0008006" key="3">
    <source>
        <dbReference type="Google" id="ProtNLM"/>
    </source>
</evidence>
<dbReference type="EMBL" id="QWGR01000011">
    <property type="protein sequence ID" value="RIJ46902.1"/>
    <property type="molecule type" value="Genomic_DNA"/>
</dbReference>
<proteinExistence type="predicted"/>
<dbReference type="InterPro" id="IPR023393">
    <property type="entry name" value="START-like_dom_sf"/>
</dbReference>
<dbReference type="RefSeq" id="WP_119439218.1">
    <property type="nucleotide sequence ID" value="NZ_QWGR01000011.1"/>
</dbReference>
<name>A0A399SW50_9BACT</name>
<dbReference type="OrthoDB" id="9793552at2"/>
<evidence type="ECO:0000313" key="2">
    <source>
        <dbReference type="Proteomes" id="UP000265926"/>
    </source>
</evidence>
<protein>
    <recommendedName>
        <fullName evidence="3">Cell division inhibitor</fullName>
    </recommendedName>
</protein>
<dbReference type="SUPFAM" id="SSF55961">
    <property type="entry name" value="Bet v1-like"/>
    <property type="match status" value="1"/>
</dbReference>
<comment type="caution">
    <text evidence="1">The sequence shown here is derived from an EMBL/GenBank/DDBJ whole genome shotgun (WGS) entry which is preliminary data.</text>
</comment>
<evidence type="ECO:0000313" key="1">
    <source>
        <dbReference type="EMBL" id="RIJ46902.1"/>
    </source>
</evidence>
<dbReference type="CDD" id="cd07820">
    <property type="entry name" value="SRPBCC_3"/>
    <property type="match status" value="1"/>
</dbReference>
<organism evidence="1 2">
    <name type="scientific">Maribellus luteus</name>
    <dbReference type="NCBI Taxonomy" id="2305463"/>
    <lineage>
        <taxon>Bacteria</taxon>
        <taxon>Pseudomonadati</taxon>
        <taxon>Bacteroidota</taxon>
        <taxon>Bacteroidia</taxon>
        <taxon>Marinilabiliales</taxon>
        <taxon>Prolixibacteraceae</taxon>
        <taxon>Maribellus</taxon>
    </lineage>
</organism>
<accession>A0A399SW50</accession>
<dbReference type="Proteomes" id="UP000265926">
    <property type="component" value="Unassembled WGS sequence"/>
</dbReference>
<reference evidence="1 2" key="1">
    <citation type="submission" date="2018-08" db="EMBL/GenBank/DDBJ databases">
        <title>Pallidiluteibacterium maritimus gen. nov., sp. nov., isolated from coastal sediment.</title>
        <authorList>
            <person name="Zhou L.Y."/>
        </authorList>
    </citation>
    <scope>NUCLEOTIDE SEQUENCE [LARGE SCALE GENOMIC DNA]</scope>
    <source>
        <strain evidence="1 2">XSD2</strain>
    </source>
</reference>
<dbReference type="AlphaFoldDB" id="A0A399SW50"/>
<keyword evidence="2" id="KW-1185">Reference proteome</keyword>
<dbReference type="Gene3D" id="3.30.530.20">
    <property type="match status" value="1"/>
</dbReference>
<gene>
    <name evidence="1" type="ORF">D1614_17250</name>
</gene>
<sequence length="155" mass="17894">MGFYQFRQKQLIPAGLDQVWNFISNPANLSKITPPGMDFTITSESEGEMYPGQIISYKVKPLFNIPTTWVTEITHVKEKHYFVDEQRIGPYQMWHHEHFLKEVPGGVEMMDIISYQPPLGFLGAIANRLIIKKKLAQIFAYRKAALETMFGKQDV</sequence>